<evidence type="ECO:0000256" key="3">
    <source>
        <dbReference type="SAM" id="SignalP"/>
    </source>
</evidence>
<keyword evidence="2" id="KW-0479">Metal-binding</keyword>
<evidence type="ECO:0000256" key="2">
    <source>
        <dbReference type="PIRSR" id="PIRSR039026-2"/>
    </source>
</evidence>
<evidence type="ECO:0000313" key="4">
    <source>
        <dbReference type="EMBL" id="PND30483.1"/>
    </source>
</evidence>
<dbReference type="Pfam" id="PF03480">
    <property type="entry name" value="DctP"/>
    <property type="match status" value="1"/>
</dbReference>
<dbReference type="PANTHER" id="PTHR33376">
    <property type="match status" value="1"/>
</dbReference>
<dbReference type="InterPro" id="IPR006311">
    <property type="entry name" value="TAT_signal"/>
</dbReference>
<protein>
    <submittedName>
        <fullName evidence="4">ABC transporter substrate-binding protein</fullName>
    </submittedName>
</protein>
<comment type="caution">
    <text evidence="4">The sequence shown here is derived from an EMBL/GenBank/DDBJ whole genome shotgun (WGS) entry which is preliminary data.</text>
</comment>
<dbReference type="GO" id="GO:0046872">
    <property type="term" value="F:metal ion binding"/>
    <property type="evidence" value="ECO:0007669"/>
    <property type="project" value="UniProtKB-KW"/>
</dbReference>
<evidence type="ECO:0000313" key="5">
    <source>
        <dbReference type="Proteomes" id="UP000235994"/>
    </source>
</evidence>
<dbReference type="GO" id="GO:0031317">
    <property type="term" value="C:tripartite ATP-independent periplasmic transporter complex"/>
    <property type="evidence" value="ECO:0007669"/>
    <property type="project" value="InterPro"/>
</dbReference>
<evidence type="ECO:0000256" key="1">
    <source>
        <dbReference type="ARBA" id="ARBA00022729"/>
    </source>
</evidence>
<gene>
    <name evidence="4" type="ORF">C1I89_29325</name>
</gene>
<sequence length="365" mass="39695">MQRRSFLKRAGLGAVASGAAISAPAFAQDMPSVSWRLASGFPKALDLRIDTGERFCKYVSEATAGKFNIRHFLEGEVVAAPDVMDAVSTKKVECGHVSSRAYYAKNPVFCFDAAVPFGLNARQMNAWMSEGEGLRLTRELFKPEKIINFPLGNTGAQMGGWFAKEIKRPGDLKDLKMQVGGLAGMVLERMGVAPQQPAPGGLAEAFEKNGLQAVAGAGAYDDEKLGLNKVAKYYYAPGWWAGGEQLSLYVNEEAWNALPKHYQALLEAAAQAAHAAATARYDARNPAALAQLAANGAQIRAFPRSIMDVAFETTQQVYKDLGAKDPRFQAMHDSYMGFRDSEMPWFRLTESAYGQYLGVALSGRI</sequence>
<feature type="chain" id="PRO_5014879816" evidence="3">
    <location>
        <begin position="28"/>
        <end position="365"/>
    </location>
</feature>
<dbReference type="GO" id="GO:0055085">
    <property type="term" value="P:transmembrane transport"/>
    <property type="evidence" value="ECO:0007669"/>
    <property type="project" value="InterPro"/>
</dbReference>
<accession>A0A2N8KAK2</accession>
<dbReference type="Gene3D" id="3.40.190.10">
    <property type="entry name" value="Periplasmic binding protein-like II"/>
    <property type="match status" value="1"/>
</dbReference>
<organism evidence="4 5">
    <name type="scientific">Achromobacter pulmonis</name>
    <dbReference type="NCBI Taxonomy" id="1389932"/>
    <lineage>
        <taxon>Bacteria</taxon>
        <taxon>Pseudomonadati</taxon>
        <taxon>Pseudomonadota</taxon>
        <taxon>Betaproteobacteria</taxon>
        <taxon>Burkholderiales</taxon>
        <taxon>Alcaligenaceae</taxon>
        <taxon>Achromobacter</taxon>
    </lineage>
</organism>
<dbReference type="InterPro" id="IPR018389">
    <property type="entry name" value="DctP_fam"/>
</dbReference>
<dbReference type="InterPro" id="IPR026289">
    <property type="entry name" value="SBP_TakP-like"/>
</dbReference>
<dbReference type="PIRSF" id="PIRSF039026">
    <property type="entry name" value="SiaP"/>
    <property type="match status" value="1"/>
</dbReference>
<dbReference type="PROSITE" id="PS51318">
    <property type="entry name" value="TAT"/>
    <property type="match status" value="1"/>
</dbReference>
<dbReference type="RefSeq" id="WP_102775792.1">
    <property type="nucleotide sequence ID" value="NZ_POQS01000009.1"/>
</dbReference>
<feature type="signal peptide" evidence="3">
    <location>
        <begin position="1"/>
        <end position="27"/>
    </location>
</feature>
<name>A0A2N8KAK2_9BURK</name>
<reference evidence="4 5" key="1">
    <citation type="submission" date="2018-01" db="EMBL/GenBank/DDBJ databases">
        <title>The draft genome of an aniline degradation strain ANB-1.</title>
        <authorList>
            <person name="Zhang L."/>
            <person name="Jiang J."/>
        </authorList>
    </citation>
    <scope>NUCLEOTIDE SEQUENCE [LARGE SCALE GENOMIC DNA]</scope>
    <source>
        <strain evidence="4 5">ANB-1</strain>
    </source>
</reference>
<dbReference type="InterPro" id="IPR038404">
    <property type="entry name" value="TRAP_DctP_sf"/>
</dbReference>
<dbReference type="Proteomes" id="UP000235994">
    <property type="component" value="Unassembled WGS sequence"/>
</dbReference>
<keyword evidence="5" id="KW-1185">Reference proteome</keyword>
<dbReference type="Gene3D" id="3.40.190.170">
    <property type="entry name" value="Bacterial extracellular solute-binding protein, family 7"/>
    <property type="match status" value="1"/>
</dbReference>
<dbReference type="AlphaFoldDB" id="A0A2N8KAK2"/>
<keyword evidence="1 3" id="KW-0732">Signal</keyword>
<dbReference type="EMBL" id="POQS01000009">
    <property type="protein sequence ID" value="PND30483.1"/>
    <property type="molecule type" value="Genomic_DNA"/>
</dbReference>
<dbReference type="PANTHER" id="PTHR33376:SF5">
    <property type="entry name" value="EXTRACYTOPLASMIC SOLUTE RECEPTOR PROTEIN"/>
    <property type="match status" value="1"/>
</dbReference>
<proteinExistence type="predicted"/>
<feature type="binding site" evidence="2">
    <location>
        <position position="157"/>
    </location>
    <ligand>
        <name>substrate</name>
    </ligand>
</feature>